<sequence length="370" mass="41259">MKNKVFSILICSMLLLSACGANNADNSVNNETAGEAESSETQTTENNDTAAETGEVLSNSLFSITMPAELEGVYEAEVDDQQITLYHKESKDAGYNGMAYTIWAREMPPEFYGGPYVKKGELTDADGKQYEVVLGYATEVQWDFETYTEMPEDFEKLYNTAEDVVANMTGVNGATFEYLAGTKGEDLYGDVVAKYQTAFDEGWDASKYEENGMSPEFYSISQTDGASGIGIAYYDTDKDGVDELFVGTLVDDELRGSIYDIYTMVDGEPALVASGTARNRFYVYSEGMIVNEYSSGALENGKLVYCLEPNSAEMTYQWGTKIDAYTNEDQPWFISYTEDEWENVTEDEFKDREAASEDYTDLEFKALSDF</sequence>
<keyword evidence="2" id="KW-0732">Signal</keyword>
<gene>
    <name evidence="3" type="ORF">SAMN02910377_00620</name>
</gene>
<protein>
    <submittedName>
        <fullName evidence="3">Uncharacterized protein</fullName>
    </submittedName>
</protein>
<dbReference type="PROSITE" id="PS51257">
    <property type="entry name" value="PROKAR_LIPOPROTEIN"/>
    <property type="match status" value="1"/>
</dbReference>
<reference evidence="4" key="1">
    <citation type="submission" date="2016-10" db="EMBL/GenBank/DDBJ databases">
        <authorList>
            <person name="Varghese N."/>
        </authorList>
    </citation>
    <scope>NUCLEOTIDE SEQUENCE [LARGE SCALE GENOMIC DNA]</scope>
    <source>
        <strain evidence="4">ACV-9</strain>
    </source>
</reference>
<feature type="compositionally biased region" description="Polar residues" evidence="1">
    <location>
        <begin position="39"/>
        <end position="51"/>
    </location>
</feature>
<feature type="chain" id="PRO_5010201932" evidence="2">
    <location>
        <begin position="24"/>
        <end position="370"/>
    </location>
</feature>
<feature type="signal peptide" evidence="2">
    <location>
        <begin position="1"/>
        <end position="23"/>
    </location>
</feature>
<feature type="region of interest" description="Disordered" evidence="1">
    <location>
        <begin position="30"/>
        <end position="51"/>
    </location>
</feature>
<evidence type="ECO:0000313" key="3">
    <source>
        <dbReference type="EMBL" id="SEK33101.1"/>
    </source>
</evidence>
<dbReference type="AlphaFoldDB" id="A0A1H7G4P5"/>
<evidence type="ECO:0000256" key="2">
    <source>
        <dbReference type="SAM" id="SignalP"/>
    </source>
</evidence>
<dbReference type="Proteomes" id="UP000182321">
    <property type="component" value="Unassembled WGS sequence"/>
</dbReference>
<evidence type="ECO:0000256" key="1">
    <source>
        <dbReference type="SAM" id="MobiDB-lite"/>
    </source>
</evidence>
<dbReference type="RefSeq" id="WP_074789044.1">
    <property type="nucleotide sequence ID" value="NZ_FNZX01000004.1"/>
</dbReference>
<name>A0A1H7G4P5_9FIRM</name>
<keyword evidence="4" id="KW-1185">Reference proteome</keyword>
<accession>A0A1H7G4P5</accession>
<proteinExistence type="predicted"/>
<dbReference type="EMBL" id="FNZX01000004">
    <property type="protein sequence ID" value="SEK33101.1"/>
    <property type="molecule type" value="Genomic_DNA"/>
</dbReference>
<evidence type="ECO:0000313" key="4">
    <source>
        <dbReference type="Proteomes" id="UP000182321"/>
    </source>
</evidence>
<organism evidence="3 4">
    <name type="scientific">Pseudobutyrivibrio ruminis</name>
    <dbReference type="NCBI Taxonomy" id="46206"/>
    <lineage>
        <taxon>Bacteria</taxon>
        <taxon>Bacillati</taxon>
        <taxon>Bacillota</taxon>
        <taxon>Clostridia</taxon>
        <taxon>Lachnospirales</taxon>
        <taxon>Lachnospiraceae</taxon>
        <taxon>Pseudobutyrivibrio</taxon>
    </lineage>
</organism>